<gene>
    <name evidence="1" type="ORF">VK792_10980</name>
</gene>
<dbReference type="Proteomes" id="UP001348149">
    <property type="component" value="Unassembled WGS sequence"/>
</dbReference>
<comment type="caution">
    <text evidence="1">The sequence shown here is derived from an EMBL/GenBank/DDBJ whole genome shotgun (WGS) entry which is preliminary data.</text>
</comment>
<dbReference type="EMBL" id="JAYLLH010000013">
    <property type="protein sequence ID" value="MEC3861809.1"/>
    <property type="molecule type" value="Genomic_DNA"/>
</dbReference>
<organism evidence="1 2">
    <name type="scientific">Mesobacterium hydrothermale</name>
    <dbReference type="NCBI Taxonomy" id="3111907"/>
    <lineage>
        <taxon>Bacteria</taxon>
        <taxon>Pseudomonadati</taxon>
        <taxon>Pseudomonadota</taxon>
        <taxon>Alphaproteobacteria</taxon>
        <taxon>Rhodobacterales</taxon>
        <taxon>Roseobacteraceae</taxon>
        <taxon>Mesobacterium</taxon>
    </lineage>
</organism>
<protein>
    <recommendedName>
        <fullName evidence="3">Tautomerase</fullName>
    </recommendedName>
</protein>
<dbReference type="RefSeq" id="WP_326297533.1">
    <property type="nucleotide sequence ID" value="NZ_JAYLLH010000013.1"/>
</dbReference>
<name>A0ABU6HH74_9RHOB</name>
<keyword evidence="2" id="KW-1185">Reference proteome</keyword>
<proteinExistence type="predicted"/>
<sequence>MPVIRIFYDETLDPIMRAGRTEIQDKLEAMMREVLAADPAKCQVVMSAVMHATPKPVYVDLQFRANDHRTRAVVSEAMDRTAAAILAVTGTGIRISAFDIDQATLHALDLGSGEAS</sequence>
<evidence type="ECO:0000313" key="2">
    <source>
        <dbReference type="Proteomes" id="UP001348149"/>
    </source>
</evidence>
<accession>A0ABU6HH74</accession>
<reference evidence="1 2" key="1">
    <citation type="submission" date="2024-01" db="EMBL/GenBank/DDBJ databases">
        <title>Mesobacterium rodlantinim sp. nov., isolated from shallow sea hydrothermal systems off Kueishantao Island.</title>
        <authorList>
            <person name="Su Z."/>
            <person name="Tang K."/>
        </authorList>
    </citation>
    <scope>NUCLEOTIDE SEQUENCE [LARGE SCALE GENOMIC DNA]</scope>
    <source>
        <strain evidence="1 2">TK19101</strain>
    </source>
</reference>
<evidence type="ECO:0008006" key="3">
    <source>
        <dbReference type="Google" id="ProtNLM"/>
    </source>
</evidence>
<evidence type="ECO:0000313" key="1">
    <source>
        <dbReference type="EMBL" id="MEC3861809.1"/>
    </source>
</evidence>